<feature type="transmembrane region" description="Helical" evidence="1">
    <location>
        <begin position="231"/>
        <end position="257"/>
    </location>
</feature>
<feature type="transmembrane region" description="Helical" evidence="1">
    <location>
        <begin position="130"/>
        <end position="154"/>
    </location>
</feature>
<keyword evidence="1" id="KW-0812">Transmembrane</keyword>
<feature type="transmembrane region" description="Helical" evidence="1">
    <location>
        <begin position="48"/>
        <end position="68"/>
    </location>
</feature>
<protein>
    <submittedName>
        <fullName evidence="2">DUF2189 domain-containing protein</fullName>
    </submittedName>
</protein>
<dbReference type="InterPro" id="IPR018692">
    <property type="entry name" value="DUF2189"/>
</dbReference>
<evidence type="ECO:0000256" key="1">
    <source>
        <dbReference type="SAM" id="Phobius"/>
    </source>
</evidence>
<dbReference type="RefSeq" id="WP_407048309.1">
    <property type="nucleotide sequence ID" value="NZ_CP158568.1"/>
</dbReference>
<accession>A0AAU7X5T4</accession>
<keyword evidence="1" id="KW-1133">Transmembrane helix</keyword>
<sequence length="271" mass="28720">MSGFAGDHRGIKSINSDVKSIDSGPKVRALTVDDISAALSAGMRDFRAAPTFGLIFGGIYAVGGITIFETATSLDLGFLVYPLAAGFALIAPLVAVALYEVSRLLERGETPTWDRVLAAIPHHGGRELGYMALVAVFGLIGWVYAAGFIYALFFGVRPVEFGDFLSAVVSTPQGIAFLLVGNLVGALISAVLFAVSCVSYPMLIDRDVDFVTAMITSIRAVVASPGPMAGWAIFIAAMLAIAILPMFLGLFFVLPLLGHATWHVYRRAVES</sequence>
<reference evidence="2" key="1">
    <citation type="submission" date="2024-06" db="EMBL/GenBank/DDBJ databases">
        <title>Methylostella associata gen. nov., sp. nov., a novel Ancalomicrobiaceae-affiliated facultatively methylotrophic bacteria that feed on methanotrophs of the genus Methylococcus.</title>
        <authorList>
            <person name="Saltykova V."/>
            <person name="Danilova O.V."/>
            <person name="Oshkin I.Y."/>
            <person name="Belova S.E."/>
            <person name="Pimenov N.V."/>
            <person name="Dedysh S.N."/>
        </authorList>
    </citation>
    <scope>NUCLEOTIDE SEQUENCE</scope>
    <source>
        <strain evidence="2">S20</strain>
    </source>
</reference>
<dbReference type="Pfam" id="PF09955">
    <property type="entry name" value="DUF2189"/>
    <property type="match status" value="1"/>
</dbReference>
<keyword evidence="1" id="KW-0472">Membrane</keyword>
<name>A0AAU7X5T4_9HYPH</name>
<organism evidence="2">
    <name type="scientific">Methyloraptor flagellatus</name>
    <dbReference type="NCBI Taxonomy" id="3162530"/>
    <lineage>
        <taxon>Bacteria</taxon>
        <taxon>Pseudomonadati</taxon>
        <taxon>Pseudomonadota</taxon>
        <taxon>Alphaproteobacteria</taxon>
        <taxon>Hyphomicrobiales</taxon>
        <taxon>Ancalomicrobiaceae</taxon>
        <taxon>Methyloraptor</taxon>
    </lineage>
</organism>
<feature type="transmembrane region" description="Helical" evidence="1">
    <location>
        <begin position="80"/>
        <end position="99"/>
    </location>
</feature>
<proteinExistence type="predicted"/>
<dbReference type="KEGG" id="mflg:ABS361_13995"/>
<dbReference type="EMBL" id="CP158568">
    <property type="protein sequence ID" value="XBY43209.1"/>
    <property type="molecule type" value="Genomic_DNA"/>
</dbReference>
<feature type="transmembrane region" description="Helical" evidence="1">
    <location>
        <begin position="174"/>
        <end position="195"/>
    </location>
</feature>
<gene>
    <name evidence="2" type="ORF">ABS361_13995</name>
</gene>
<evidence type="ECO:0000313" key="2">
    <source>
        <dbReference type="EMBL" id="XBY43209.1"/>
    </source>
</evidence>
<dbReference type="AlphaFoldDB" id="A0AAU7X5T4"/>